<keyword evidence="2" id="KW-0472">Membrane</keyword>
<sequence length="562" mass="61614">MNEQAQRISDYIDSLNEGKKPQEDERSAESEELRSLYRTVRLVRSLREPSLPDAGFPQRLAHAVIAEAQNGKSTDEEDFAAALPSPPRKRQSSGTRRWRWVIGTATASALLALLVNFVFPFGSASTVQAMEQAFRNVSAYRGIVDVISTNANGEQTAQARLDVWADRSGRYVAEQTNAAGQRTVTVNNGQQKWQVRPDIEQVHLFPAVPDPYRFQFELGREIADVGSAASVQEIGGEHTVAGRPTTLLEVTPDGGLPYRLWVDRETKLPLQKQTAMQNAVQYTFTYTQFELAETIPEQLLTMQEPENYAIVDADPELIVSDAAEANKIAGFAPAATESEMADYSLEQMAVVPGRSVVRTYYRSQSQPDVRIVVEQSRASEPLKPASDALIGHTNGNAVEIVPPVAQLAQSGSIRWQQNGFEFAVRGDAPLAEWVAVAESLMGGSLDIPSHEDAPDGAPQIEVPYDIAVERNDQQSVDAGNSPWRLDPVFTAHVFASLLMSPEGIVGEGPLDIDTLELVHNDGKTAIVNVRDDSSPAARVYLERVVRTDETGIWTVVGYDSNT</sequence>
<evidence type="ECO:0000256" key="1">
    <source>
        <dbReference type="SAM" id="MobiDB-lite"/>
    </source>
</evidence>
<evidence type="ECO:0000259" key="3">
    <source>
        <dbReference type="Pfam" id="PF03888"/>
    </source>
</evidence>
<dbReference type="InterPro" id="IPR029046">
    <property type="entry name" value="LolA/LolB/LppX"/>
</dbReference>
<dbReference type="Pfam" id="PF03888">
    <property type="entry name" value="MucB_RseB"/>
    <property type="match status" value="1"/>
</dbReference>
<dbReference type="Gene3D" id="2.50.20.10">
    <property type="entry name" value="Lipoprotein localisation LolA/LolB/LppX"/>
    <property type="match status" value="1"/>
</dbReference>
<organism evidence="4 5">
    <name type="scientific">Cohnella cellulosilytica</name>
    <dbReference type="NCBI Taxonomy" id="986710"/>
    <lineage>
        <taxon>Bacteria</taxon>
        <taxon>Bacillati</taxon>
        <taxon>Bacillota</taxon>
        <taxon>Bacilli</taxon>
        <taxon>Bacillales</taxon>
        <taxon>Paenibacillaceae</taxon>
        <taxon>Cohnella</taxon>
    </lineage>
</organism>
<keyword evidence="2" id="KW-1133">Transmembrane helix</keyword>
<dbReference type="PANTHER" id="PTHR37507:SF2">
    <property type="entry name" value="SPORULATION PROTEIN YDCC"/>
    <property type="match status" value="1"/>
</dbReference>
<keyword evidence="5" id="KW-1185">Reference proteome</keyword>
<dbReference type="SUPFAM" id="SSF89392">
    <property type="entry name" value="Prokaryotic lipoproteins and lipoprotein localization factors"/>
    <property type="match status" value="1"/>
</dbReference>
<feature type="transmembrane region" description="Helical" evidence="2">
    <location>
        <begin position="98"/>
        <end position="119"/>
    </location>
</feature>
<feature type="region of interest" description="Disordered" evidence="1">
    <location>
        <begin position="71"/>
        <end position="95"/>
    </location>
</feature>
<dbReference type="PANTHER" id="PTHR37507">
    <property type="entry name" value="SPORULATION PROTEIN YDCC"/>
    <property type="match status" value="1"/>
</dbReference>
<dbReference type="EMBL" id="JBHTAI010000021">
    <property type="protein sequence ID" value="MFC7152164.1"/>
    <property type="molecule type" value="Genomic_DNA"/>
</dbReference>
<reference evidence="5" key="1">
    <citation type="journal article" date="2019" name="Int. J. Syst. Evol. Microbiol.">
        <title>The Global Catalogue of Microorganisms (GCM) 10K type strain sequencing project: providing services to taxonomists for standard genome sequencing and annotation.</title>
        <authorList>
            <consortium name="The Broad Institute Genomics Platform"/>
            <consortium name="The Broad Institute Genome Sequencing Center for Infectious Disease"/>
            <person name="Wu L."/>
            <person name="Ma J."/>
        </authorList>
    </citation>
    <scope>NUCLEOTIDE SEQUENCE [LARGE SCALE GENOMIC DNA]</scope>
    <source>
        <strain evidence="5">KCTC 12907</strain>
    </source>
</reference>
<dbReference type="RefSeq" id="WP_378044301.1">
    <property type="nucleotide sequence ID" value="NZ_JBHMDN010000004.1"/>
</dbReference>
<evidence type="ECO:0000313" key="4">
    <source>
        <dbReference type="EMBL" id="MFC7152164.1"/>
    </source>
</evidence>
<feature type="region of interest" description="Disordered" evidence="1">
    <location>
        <begin position="1"/>
        <end position="31"/>
    </location>
</feature>
<dbReference type="Proteomes" id="UP001596378">
    <property type="component" value="Unassembled WGS sequence"/>
</dbReference>
<feature type="compositionally biased region" description="Basic and acidic residues" evidence="1">
    <location>
        <begin position="16"/>
        <end position="31"/>
    </location>
</feature>
<gene>
    <name evidence="4" type="ORF">ACFQMJ_26835</name>
</gene>
<dbReference type="InterPro" id="IPR033434">
    <property type="entry name" value="MucB/RseB_N"/>
</dbReference>
<keyword evidence="2" id="KW-0812">Transmembrane</keyword>
<comment type="caution">
    <text evidence="4">The sequence shown here is derived from an EMBL/GenBank/DDBJ whole genome shotgun (WGS) entry which is preliminary data.</text>
</comment>
<name>A0ABW2FJR7_9BACL</name>
<protein>
    <submittedName>
        <fullName evidence="4">Outer membrane lipoprotein carrier protein LolA</fullName>
    </submittedName>
</protein>
<keyword evidence="4" id="KW-0449">Lipoprotein</keyword>
<feature type="domain" description="MucB/RseB N-terminal" evidence="3">
    <location>
        <begin position="234"/>
        <end position="299"/>
    </location>
</feature>
<dbReference type="InterPro" id="IPR052944">
    <property type="entry name" value="Sporulation_related"/>
</dbReference>
<evidence type="ECO:0000313" key="5">
    <source>
        <dbReference type="Proteomes" id="UP001596378"/>
    </source>
</evidence>
<proteinExistence type="predicted"/>
<evidence type="ECO:0000256" key="2">
    <source>
        <dbReference type="SAM" id="Phobius"/>
    </source>
</evidence>
<accession>A0ABW2FJR7</accession>